<dbReference type="EMBL" id="CP073721">
    <property type="protein sequence ID" value="UWZ36995.1"/>
    <property type="molecule type" value="Genomic_DNA"/>
</dbReference>
<dbReference type="Proteomes" id="UP001058271">
    <property type="component" value="Chromosome"/>
</dbReference>
<gene>
    <name evidence="1" type="ORF">Drose_01290</name>
</gene>
<evidence type="ECO:0000313" key="1">
    <source>
        <dbReference type="EMBL" id="UWZ36995.1"/>
    </source>
</evidence>
<protein>
    <submittedName>
        <fullName evidence="1">Uncharacterized protein</fullName>
    </submittedName>
</protein>
<dbReference type="RefSeq" id="WP_260726343.1">
    <property type="nucleotide sequence ID" value="NZ_BAAABS010000069.1"/>
</dbReference>
<sequence>MSKERIGIGAARFGRQPAPKPIGRPALLDRLSLSRERLTVVVAGVGAGKSTLLSAWVSACGVALLDLGTAPVETLQDVPLVVDGIDELPADSPLLPRLASLCTTGTARLVLASRDSLPFDTGPAQRLGEADLAFAEDETYQVLAAAFGDAAAADALAPDLHLLTNGWPALVGLAAAWLAQQPAGERAARLAVLARVSGSLQDHLVGAVLDGLNRDDRDLVRRLAQLPGVDAATADRLGLTEDLAAMPPFVQPVAGRPDWFAVPRGFRDAVRRHLPMSEAARLALTTAYQGM</sequence>
<organism evidence="1 2">
    <name type="scientific">Dactylosporangium roseum</name>
    <dbReference type="NCBI Taxonomy" id="47989"/>
    <lineage>
        <taxon>Bacteria</taxon>
        <taxon>Bacillati</taxon>
        <taxon>Actinomycetota</taxon>
        <taxon>Actinomycetes</taxon>
        <taxon>Micromonosporales</taxon>
        <taxon>Micromonosporaceae</taxon>
        <taxon>Dactylosporangium</taxon>
    </lineage>
</organism>
<keyword evidence="2" id="KW-1185">Reference proteome</keyword>
<proteinExistence type="predicted"/>
<name>A0ABY5Z4L0_9ACTN</name>
<evidence type="ECO:0000313" key="2">
    <source>
        <dbReference type="Proteomes" id="UP001058271"/>
    </source>
</evidence>
<reference evidence="1" key="1">
    <citation type="submission" date="2021-04" db="EMBL/GenBank/DDBJ databases">
        <title>Biosynthetic gene clusters of Dactylosporangioum roseum.</title>
        <authorList>
            <person name="Hartkoorn R.C."/>
            <person name="Beaudoing E."/>
            <person name="Hot D."/>
            <person name="Moureu S."/>
        </authorList>
    </citation>
    <scope>NUCLEOTIDE SEQUENCE</scope>
    <source>
        <strain evidence="1">NRRL B-16295</strain>
    </source>
</reference>
<accession>A0ABY5Z4L0</accession>